<dbReference type="AlphaFoldDB" id="A0A1Y1CQ49"/>
<reference evidence="1 2" key="1">
    <citation type="journal article" date="2018" name="Mar. Genomics">
        <title>Complete genome sequence of Marinifilaceae bacterium strain SPP2, isolated from the Antarctic marine sediment.</title>
        <authorList>
            <person name="Watanabe M."/>
            <person name="Kojima H."/>
            <person name="Fukui M."/>
        </authorList>
    </citation>
    <scope>NUCLEOTIDE SEQUENCE [LARGE SCALE GENOMIC DNA]</scope>
    <source>
        <strain evidence="1 2">SPP2</strain>
    </source>
</reference>
<gene>
    <name evidence="1" type="ORF">ALGA_3770</name>
</gene>
<protein>
    <submittedName>
        <fullName evidence="1">Uncharacterized protein</fullName>
    </submittedName>
</protein>
<reference evidence="2" key="2">
    <citation type="journal article" date="2020" name="Antonie Van Leeuwenhoek">
        <title>Labilibaculum antarcticum sp. nov., a novel facultative anaerobic, psychrotorelant bacterium isolated from marine sediment of Antarctica.</title>
        <authorList>
            <person name="Watanabe M."/>
            <person name="Kojima H."/>
            <person name="Fukui M."/>
        </authorList>
    </citation>
    <scope>NUCLEOTIDE SEQUENCE [LARGE SCALE GENOMIC DNA]</scope>
    <source>
        <strain evidence="2">SPP2</strain>
    </source>
</reference>
<name>A0A1Y1CQ49_9BACT</name>
<proteinExistence type="predicted"/>
<organism evidence="1 2">
    <name type="scientific">Labilibaculum antarcticum</name>
    <dbReference type="NCBI Taxonomy" id="1717717"/>
    <lineage>
        <taxon>Bacteria</taxon>
        <taxon>Pseudomonadati</taxon>
        <taxon>Bacteroidota</taxon>
        <taxon>Bacteroidia</taxon>
        <taxon>Marinilabiliales</taxon>
        <taxon>Marinifilaceae</taxon>
        <taxon>Labilibaculum</taxon>
    </lineage>
</organism>
<dbReference type="OrthoDB" id="1494816at2"/>
<evidence type="ECO:0000313" key="1">
    <source>
        <dbReference type="EMBL" id="BAX82062.1"/>
    </source>
</evidence>
<keyword evidence="2" id="KW-1185">Reference proteome</keyword>
<dbReference type="EMBL" id="AP018042">
    <property type="protein sequence ID" value="BAX82062.1"/>
    <property type="molecule type" value="Genomic_DNA"/>
</dbReference>
<evidence type="ECO:0000313" key="2">
    <source>
        <dbReference type="Proteomes" id="UP000218267"/>
    </source>
</evidence>
<accession>A0A1Y1CQ49</accession>
<dbReference type="KEGG" id="mbas:ALGA_3770"/>
<dbReference type="Proteomes" id="UP000218267">
    <property type="component" value="Chromosome"/>
</dbReference>
<dbReference type="RefSeq" id="WP_096432044.1">
    <property type="nucleotide sequence ID" value="NZ_AP018042.1"/>
</dbReference>
<sequence length="99" mass="11341">MKPKTNIINKSLEKDECISFLSRHGYSINKNEKDTIVLKKPGTTWTFYGKNMPMELTIFFQEDGTQLSLKYDAFALFDTGDLQEILLEISSGLTQNEIN</sequence>